<organism evidence="1 2">
    <name type="scientific">Porites lobata</name>
    <dbReference type="NCBI Taxonomy" id="104759"/>
    <lineage>
        <taxon>Eukaryota</taxon>
        <taxon>Metazoa</taxon>
        <taxon>Cnidaria</taxon>
        <taxon>Anthozoa</taxon>
        <taxon>Hexacorallia</taxon>
        <taxon>Scleractinia</taxon>
        <taxon>Fungiina</taxon>
        <taxon>Poritidae</taxon>
        <taxon>Porites</taxon>
    </lineage>
</organism>
<evidence type="ECO:0000313" key="2">
    <source>
        <dbReference type="Proteomes" id="UP001159405"/>
    </source>
</evidence>
<comment type="caution">
    <text evidence="1">The sequence shown here is derived from an EMBL/GenBank/DDBJ whole genome shotgun (WGS) entry which is preliminary data.</text>
</comment>
<dbReference type="Proteomes" id="UP001159405">
    <property type="component" value="Unassembled WGS sequence"/>
</dbReference>
<accession>A0ABN8N2P6</accession>
<protein>
    <submittedName>
        <fullName evidence="1">Uncharacterized protein</fullName>
    </submittedName>
</protein>
<sequence>MGHCCFVYLDDAISGLPQRISAIVACLVQIEWLKIEQEEIEFGAYVSGQWLGFVIDTIGMQQFRVPPKKIAKLKSNLNFMIMSRTATFRDLTRVAGFINSLLAAIPGRFIPLSKRGPAEMVRFLFLDLCYLSVYLSICWRPLTDTGFSQSSPSEQLFSAMPATTFPS</sequence>
<name>A0ABN8N2P6_9CNID</name>
<keyword evidence="2" id="KW-1185">Reference proteome</keyword>
<proteinExistence type="predicted"/>
<gene>
    <name evidence="1" type="ORF">PLOB_00045421</name>
</gene>
<reference evidence="1 2" key="1">
    <citation type="submission" date="2022-05" db="EMBL/GenBank/DDBJ databases">
        <authorList>
            <consortium name="Genoscope - CEA"/>
            <person name="William W."/>
        </authorList>
    </citation>
    <scope>NUCLEOTIDE SEQUENCE [LARGE SCALE GENOMIC DNA]</scope>
</reference>
<evidence type="ECO:0000313" key="1">
    <source>
        <dbReference type="EMBL" id="CAH3040316.1"/>
    </source>
</evidence>
<dbReference type="EMBL" id="CALNXK010000008">
    <property type="protein sequence ID" value="CAH3040316.1"/>
    <property type="molecule type" value="Genomic_DNA"/>
</dbReference>